<accession>A0A9W8C2B9</accession>
<organism evidence="1 2">
    <name type="scientific">Triplophysa rosa</name>
    <name type="common">Cave loach</name>
    <dbReference type="NCBI Taxonomy" id="992332"/>
    <lineage>
        <taxon>Eukaryota</taxon>
        <taxon>Metazoa</taxon>
        <taxon>Chordata</taxon>
        <taxon>Craniata</taxon>
        <taxon>Vertebrata</taxon>
        <taxon>Euteleostomi</taxon>
        <taxon>Actinopterygii</taxon>
        <taxon>Neopterygii</taxon>
        <taxon>Teleostei</taxon>
        <taxon>Ostariophysi</taxon>
        <taxon>Cypriniformes</taxon>
        <taxon>Nemacheilidae</taxon>
        <taxon>Triplophysa</taxon>
    </lineage>
</organism>
<dbReference type="Proteomes" id="UP001059041">
    <property type="component" value="Linkage Group LG9"/>
</dbReference>
<proteinExistence type="predicted"/>
<comment type="caution">
    <text evidence="1">The sequence shown here is derived from an EMBL/GenBank/DDBJ whole genome shotgun (WGS) entry which is preliminary data.</text>
</comment>
<reference evidence="1" key="1">
    <citation type="submission" date="2021-02" db="EMBL/GenBank/DDBJ databases">
        <title>Comparative genomics reveals that relaxation of natural selection precedes convergent phenotypic evolution of cavefish.</title>
        <authorList>
            <person name="Peng Z."/>
        </authorList>
    </citation>
    <scope>NUCLEOTIDE SEQUENCE</scope>
    <source>
        <tissue evidence="1">Muscle</tissue>
    </source>
</reference>
<evidence type="ECO:0000313" key="1">
    <source>
        <dbReference type="EMBL" id="KAI7805619.1"/>
    </source>
</evidence>
<keyword evidence="2" id="KW-1185">Reference proteome</keyword>
<protein>
    <submittedName>
        <fullName evidence="1">Uncharacterized protein</fullName>
    </submittedName>
</protein>
<evidence type="ECO:0000313" key="2">
    <source>
        <dbReference type="Proteomes" id="UP001059041"/>
    </source>
</evidence>
<gene>
    <name evidence="1" type="ORF">IRJ41_012474</name>
</gene>
<name>A0A9W8C2B9_TRIRA</name>
<dbReference type="EMBL" id="JAFHDT010000009">
    <property type="protein sequence ID" value="KAI7805619.1"/>
    <property type="molecule type" value="Genomic_DNA"/>
</dbReference>
<dbReference type="AlphaFoldDB" id="A0A9W8C2B9"/>
<sequence>MRSLQEESVVLTGFRLLGEETTVPQENMNRSPSVPFDSLSELNGRKLQEGVLLVTRKSDGEKISQMQDSHLSERLSDVMNPSTVTLDSKRWVT</sequence>